<evidence type="ECO:0000259" key="2">
    <source>
        <dbReference type="Pfam" id="PF00814"/>
    </source>
</evidence>
<protein>
    <recommendedName>
        <fullName evidence="1">tRNA N6-adenosine threonylcarbamoyltransferase</fullName>
        <ecNumber evidence="1">2.3.1.234</ecNumber>
    </recommendedName>
    <alternativeName>
        <fullName evidence="1">N6-L-threonylcarbamoyladenine synthase</fullName>
        <shortName evidence="1">t(6)A synthase</shortName>
    </alternativeName>
    <alternativeName>
        <fullName evidence="1">t(6)A37 threonylcarbamoyladenosine biosynthesis protein TsaD</fullName>
    </alternativeName>
    <alternativeName>
        <fullName evidence="1">tRNA threonylcarbamoyladenosine biosynthesis protein TsaD</fullName>
    </alternativeName>
</protein>
<dbReference type="SUPFAM" id="SSF53067">
    <property type="entry name" value="Actin-like ATPase domain"/>
    <property type="match status" value="1"/>
</dbReference>
<dbReference type="InterPro" id="IPR043129">
    <property type="entry name" value="ATPase_NBD"/>
</dbReference>
<feature type="binding site" evidence="1">
    <location>
        <begin position="174"/>
        <end position="178"/>
    </location>
    <ligand>
        <name>substrate</name>
    </ligand>
</feature>
<name>A0A0G0WWJ4_9BACT</name>
<dbReference type="GO" id="GO:0061711">
    <property type="term" value="F:tRNA N(6)-L-threonylcarbamoyladenine synthase activity"/>
    <property type="evidence" value="ECO:0007669"/>
    <property type="project" value="UniProtKB-EC"/>
</dbReference>
<evidence type="ECO:0000313" key="3">
    <source>
        <dbReference type="EMBL" id="KKR79772.1"/>
    </source>
</evidence>
<keyword evidence="1" id="KW-0479">Metal-binding</keyword>
<organism evidence="3 4">
    <name type="scientific">Candidatus Nomurabacteria bacterium GW2011_GWA2_40_9</name>
    <dbReference type="NCBI Taxonomy" id="1618734"/>
    <lineage>
        <taxon>Bacteria</taxon>
        <taxon>Candidatus Nomuraibacteriota</taxon>
    </lineage>
</organism>
<keyword evidence="1" id="KW-0963">Cytoplasm</keyword>
<dbReference type="EC" id="2.3.1.234" evidence="1"/>
<feature type="binding site" evidence="1">
    <location>
        <position position="220"/>
    </location>
    <ligand>
        <name>substrate</name>
    </ligand>
</feature>
<evidence type="ECO:0000256" key="1">
    <source>
        <dbReference type="HAMAP-Rule" id="MF_01445"/>
    </source>
</evidence>
<dbReference type="InterPro" id="IPR000905">
    <property type="entry name" value="Gcp-like_dom"/>
</dbReference>
<gene>
    <name evidence="1" type="primary">tsaD</name>
    <name evidence="3" type="ORF">UU24_C0002G0008</name>
</gene>
<reference evidence="3 4" key="1">
    <citation type="journal article" date="2015" name="Nature">
        <title>rRNA introns, odd ribosomes, and small enigmatic genomes across a large radiation of phyla.</title>
        <authorList>
            <person name="Brown C.T."/>
            <person name="Hug L.A."/>
            <person name="Thomas B.C."/>
            <person name="Sharon I."/>
            <person name="Castelle C.J."/>
            <person name="Singh A."/>
            <person name="Wilkins M.J."/>
            <person name="Williams K.H."/>
            <person name="Banfield J.F."/>
        </authorList>
    </citation>
    <scope>NUCLEOTIDE SEQUENCE [LARGE SCALE GENOMIC DNA]</scope>
</reference>
<dbReference type="HAMAP" id="MF_01445">
    <property type="entry name" value="TsaD"/>
    <property type="match status" value="1"/>
</dbReference>
<dbReference type="Proteomes" id="UP000034749">
    <property type="component" value="Unassembled WGS sequence"/>
</dbReference>
<feature type="binding site" evidence="1">
    <location>
        <position position="207"/>
    </location>
    <ligand>
        <name>substrate</name>
    </ligand>
</feature>
<keyword evidence="1" id="KW-0408">Iron</keyword>
<accession>A0A0G0WWJ4</accession>
<comment type="similarity">
    <text evidence="1">Belongs to the KAE1 / TsaD family.</text>
</comment>
<comment type="caution">
    <text evidence="1">Lacks conserved residue(s) required for the propagation of feature annotation.</text>
</comment>
<keyword evidence="1" id="KW-0819">tRNA processing</keyword>
<dbReference type="PANTHER" id="PTHR11735:SF6">
    <property type="entry name" value="TRNA N6-ADENOSINE THREONYLCARBAMOYLTRANSFERASE, MITOCHONDRIAL"/>
    <property type="match status" value="1"/>
</dbReference>
<dbReference type="Pfam" id="PF00814">
    <property type="entry name" value="TsaD"/>
    <property type="match status" value="1"/>
</dbReference>
<comment type="function">
    <text evidence="1">Required for the formation of a threonylcarbamoyl group on adenosine at position 37 (t(6)A37) in tRNAs that read codons beginning with adenine. Is involved in the transfer of the threonylcarbamoyl moiety of threonylcarbamoyl-AMP (TC-AMP) to the N6 group of A37, together with TsaE and TsaB. TsaD likely plays a direct catalytic role in this reaction.</text>
</comment>
<feature type="binding site" evidence="1">
    <location>
        <position position="139"/>
    </location>
    <ligand>
        <name>Fe cation</name>
        <dbReference type="ChEBI" id="CHEBI:24875"/>
    </ligand>
</feature>
<feature type="binding site" evidence="1">
    <location>
        <position position="379"/>
    </location>
    <ligand>
        <name>Fe cation</name>
        <dbReference type="ChEBI" id="CHEBI:24875"/>
    </ligand>
</feature>
<keyword evidence="1" id="KW-0012">Acyltransferase</keyword>
<feature type="domain" description="Gcp-like" evidence="2">
    <location>
        <begin position="30"/>
        <end position="385"/>
    </location>
</feature>
<dbReference type="PANTHER" id="PTHR11735">
    <property type="entry name" value="TRNA N6-ADENOSINE THREONYLCARBAMOYLTRANSFERASE"/>
    <property type="match status" value="1"/>
</dbReference>
<comment type="catalytic activity">
    <reaction evidence="1">
        <text>L-threonylcarbamoyladenylate + adenosine(37) in tRNA = N(6)-L-threonylcarbamoyladenosine(37) in tRNA + AMP + H(+)</text>
        <dbReference type="Rhea" id="RHEA:37059"/>
        <dbReference type="Rhea" id="RHEA-COMP:10162"/>
        <dbReference type="Rhea" id="RHEA-COMP:10163"/>
        <dbReference type="ChEBI" id="CHEBI:15378"/>
        <dbReference type="ChEBI" id="CHEBI:73682"/>
        <dbReference type="ChEBI" id="CHEBI:74411"/>
        <dbReference type="ChEBI" id="CHEBI:74418"/>
        <dbReference type="ChEBI" id="CHEBI:456215"/>
        <dbReference type="EC" id="2.3.1.234"/>
    </reaction>
</comment>
<sequence>MIILSIETSCDETGLTIFKAKGNQNKASFEILATTLSSQVKIHAQYGGVFPMMAKREHQKNLPILFKKTLKKAFPSSPAKGRTEEGSEDIEQKNPGIDLIVVTSGPGLEPALWTGIVFAKELALKYKIPLIPVNHMEGHILSVFAKNKGTFTIPLRRQGSGGQAKINFPILSLLVSGGHTELVLMRDWLKYEVIGQTLDDAAGEAFDKVARMMELPYPGGPEISRLAEEFRKNISSSPAKGRIEEGSDPLAFQALPLSRGRKIRILLPRPMMYSKNFDFSFSGLKTAVLYLIRDLKKENVNILKDEKIKAQIACEFENAVVETLVYKTKKAIEKYEAKTLIVAGGVSANKHLKKEMQKMLKDTNSKTKLLFPDKKLTGDNSVMIGVAGYLKYIKNKMKNIKLDSIKAEGNLKL</sequence>
<dbReference type="GO" id="GO:0002949">
    <property type="term" value="P:tRNA threonylcarbamoyladenosine modification"/>
    <property type="evidence" value="ECO:0007669"/>
    <property type="project" value="UniProtKB-UniRule"/>
</dbReference>
<dbReference type="GO" id="GO:0005737">
    <property type="term" value="C:cytoplasm"/>
    <property type="evidence" value="ECO:0007669"/>
    <property type="project" value="UniProtKB-SubCell"/>
</dbReference>
<dbReference type="GO" id="GO:0005506">
    <property type="term" value="F:iron ion binding"/>
    <property type="evidence" value="ECO:0007669"/>
    <property type="project" value="UniProtKB-UniRule"/>
</dbReference>
<evidence type="ECO:0000313" key="4">
    <source>
        <dbReference type="Proteomes" id="UP000034749"/>
    </source>
</evidence>
<dbReference type="InterPro" id="IPR022450">
    <property type="entry name" value="TsaD"/>
</dbReference>
<dbReference type="Gene3D" id="3.30.420.40">
    <property type="match status" value="2"/>
</dbReference>
<feature type="binding site" evidence="1">
    <location>
        <position position="349"/>
    </location>
    <ligand>
        <name>substrate</name>
    </ligand>
</feature>
<comment type="caution">
    <text evidence="3">The sequence shown here is derived from an EMBL/GenBank/DDBJ whole genome shotgun (WGS) entry which is preliminary data.</text>
</comment>
<keyword evidence="1" id="KW-0808">Transferase</keyword>
<comment type="cofactor">
    <cofactor evidence="1">
        <name>Fe(2+)</name>
        <dbReference type="ChEBI" id="CHEBI:29033"/>
    </cofactor>
    <text evidence="1">Binds 1 Fe(2+) ion per subunit.</text>
</comment>
<feature type="binding site" evidence="1">
    <location>
        <position position="135"/>
    </location>
    <ligand>
        <name>Fe cation</name>
        <dbReference type="ChEBI" id="CHEBI:24875"/>
    </ligand>
</feature>
<proteinExistence type="inferred from homology"/>
<comment type="subcellular location">
    <subcellularLocation>
        <location evidence="1">Cytoplasm</location>
    </subcellularLocation>
</comment>
<dbReference type="AlphaFoldDB" id="A0A0G0WWJ4"/>
<dbReference type="PATRIC" id="fig|1618734.3.peg.60"/>
<dbReference type="EMBL" id="LBZW01000002">
    <property type="protein sequence ID" value="KKR79772.1"/>
    <property type="molecule type" value="Genomic_DNA"/>
</dbReference>